<dbReference type="EMBL" id="JAVRHT010000002">
    <property type="protein sequence ID" value="MDT0630436.1"/>
    <property type="molecule type" value="Genomic_DNA"/>
</dbReference>
<proteinExistence type="predicted"/>
<reference evidence="2 3" key="1">
    <citation type="submission" date="2023-09" db="EMBL/GenBank/DDBJ databases">
        <authorList>
            <person name="Rey-Velasco X."/>
        </authorList>
    </citation>
    <scope>NUCLEOTIDE SEQUENCE [LARGE SCALE GENOMIC DNA]</scope>
    <source>
        <strain evidence="2 3">F394</strain>
    </source>
</reference>
<keyword evidence="3" id="KW-1185">Reference proteome</keyword>
<feature type="region of interest" description="Disordered" evidence="1">
    <location>
        <begin position="252"/>
        <end position="311"/>
    </location>
</feature>
<comment type="caution">
    <text evidence="2">The sequence shown here is derived from an EMBL/GenBank/DDBJ whole genome shotgun (WGS) entry which is preliminary data.</text>
</comment>
<dbReference type="RefSeq" id="WP_311661534.1">
    <property type="nucleotide sequence ID" value="NZ_JAVRHT010000002.1"/>
</dbReference>
<name>A0ABU3BMD2_9BACT</name>
<evidence type="ECO:0000313" key="3">
    <source>
        <dbReference type="Proteomes" id="UP001267426"/>
    </source>
</evidence>
<feature type="compositionally biased region" description="Pro residues" evidence="1">
    <location>
        <begin position="255"/>
        <end position="264"/>
    </location>
</feature>
<evidence type="ECO:0000256" key="1">
    <source>
        <dbReference type="SAM" id="MobiDB-lite"/>
    </source>
</evidence>
<dbReference type="Proteomes" id="UP001267426">
    <property type="component" value="Unassembled WGS sequence"/>
</dbReference>
<accession>A0ABU3BMD2</accession>
<sequence>MSDVSAPRPDGAALDATAGAVSARLLDSFPADRSRARADLDALPAPVGRRLLAVLDRQVARDAALPATPWVDADAPEVQAAAQAWETAAHAAARVPADAWAETLADAVREALGHLVRPAPALAAWAFRDEPEDGGDLPTALAIQRSRAFGPFPYLPEIASRYADRKGAERIDRAGLERLFDQIDRRMAASFGADEWVALLGPLYDVVGAAVPAPLLRAAFEARGAGALAEPFTGDEAVTAEALRARLASALPTPTAEPTPPEPAPSHAGAAGGAGESEPAGQNGAGSAPDEGGVDGETEEAAPPAPEPAPRAALAPVIGSKWRSLADVLPEDSAVLGAPRPAPPKEAPEVSEEPLVFPDDEADGAAPLLPASTEDEPLWRQIARQQGVEVVEAAPDDAPDEGGAVPLWQRFAQPAAPDAEPETGEAPPADAFDAVERRVLGDVSVERRDAFVADLFGGSADDYRRTLAALDGARSWTEATQTIARDVFQKHQVNIYSDPAIAFTDAVEASLGRR</sequence>
<evidence type="ECO:0000313" key="2">
    <source>
        <dbReference type="EMBL" id="MDT0630436.1"/>
    </source>
</evidence>
<gene>
    <name evidence="2" type="ORF">RM540_01640</name>
</gene>
<protein>
    <submittedName>
        <fullName evidence="2">Uncharacterized protein</fullName>
    </submittedName>
</protein>
<organism evidence="2 3">
    <name type="scientific">Rubrivirga litoralis</name>
    <dbReference type="NCBI Taxonomy" id="3075598"/>
    <lineage>
        <taxon>Bacteria</taxon>
        <taxon>Pseudomonadati</taxon>
        <taxon>Rhodothermota</taxon>
        <taxon>Rhodothermia</taxon>
        <taxon>Rhodothermales</taxon>
        <taxon>Rubricoccaceae</taxon>
        <taxon>Rubrivirga</taxon>
    </lineage>
</organism>